<comment type="caution">
    <text evidence="10">The sequence shown here is derived from an EMBL/GenBank/DDBJ whole genome shotgun (WGS) entry which is preliminary data.</text>
</comment>
<evidence type="ECO:0000313" key="10">
    <source>
        <dbReference type="EMBL" id="GGH82246.1"/>
    </source>
</evidence>
<dbReference type="GO" id="GO:0044781">
    <property type="term" value="P:bacterial-type flagellum organization"/>
    <property type="evidence" value="ECO:0007669"/>
    <property type="project" value="UniProtKB-KW"/>
</dbReference>
<dbReference type="Proteomes" id="UP000656813">
    <property type="component" value="Unassembled WGS sequence"/>
</dbReference>
<comment type="function">
    <text evidence="1">Needed for flagellar regrowth and assembly.</text>
</comment>
<organism evidence="10 11">
    <name type="scientific">Pullulanibacillus pueri</name>
    <dbReference type="NCBI Taxonomy" id="1437324"/>
    <lineage>
        <taxon>Bacteria</taxon>
        <taxon>Bacillati</taxon>
        <taxon>Bacillota</taxon>
        <taxon>Bacilli</taxon>
        <taxon>Bacillales</taxon>
        <taxon>Sporolactobacillaceae</taxon>
        <taxon>Pullulanibacillus</taxon>
    </lineage>
</organism>
<evidence type="ECO:0000256" key="5">
    <source>
        <dbReference type="ARBA" id="ARBA00022927"/>
    </source>
</evidence>
<evidence type="ECO:0000259" key="9">
    <source>
        <dbReference type="Pfam" id="PF02108"/>
    </source>
</evidence>
<gene>
    <name evidence="10" type="ORF">GCM10007096_21350</name>
</gene>
<keyword evidence="10" id="KW-0282">Flagellum</keyword>
<feature type="coiled-coil region" evidence="8">
    <location>
        <begin position="37"/>
        <end position="131"/>
    </location>
</feature>
<dbReference type="AlphaFoldDB" id="A0A8J3EMW4"/>
<proteinExistence type="inferred from homology"/>
<comment type="similarity">
    <text evidence="2">Belongs to the FliH family.</text>
</comment>
<dbReference type="PANTHER" id="PTHR34982">
    <property type="entry name" value="YOP PROTEINS TRANSLOCATION PROTEIN L"/>
    <property type="match status" value="1"/>
</dbReference>
<dbReference type="EMBL" id="BMFV01000014">
    <property type="protein sequence ID" value="GGH82246.1"/>
    <property type="molecule type" value="Genomic_DNA"/>
</dbReference>
<dbReference type="InterPro" id="IPR018035">
    <property type="entry name" value="Flagellar_FliH/T3SS_HrpE"/>
</dbReference>
<sequence>MSNVIKAVVPEQEQRSIKHKMVKINASTQMDFPPELKEVARRITADAEKEAEAIREQVEKEAQEFQEQVKQKQLELEQEKERVLAEARASGKQQGFEEGKQEALNTYQTQLVEAQKIIQSAEVDYHKYLEQAEKEILDLALTISETIIDTEIEADPSKWNSLVKKAIRQVRDQEPIKLILNPRWYVHVIENREEIESITHHHRVLIIPDDQLAENDCFIETSFGRIEAGIDNQLKKIRSKLYELLEDPSNEKGLSTHQ</sequence>
<keyword evidence="3" id="KW-0813">Transport</keyword>
<keyword evidence="11" id="KW-1185">Reference proteome</keyword>
<dbReference type="PANTHER" id="PTHR34982:SF1">
    <property type="entry name" value="FLAGELLAR ASSEMBLY PROTEIN FLIH"/>
    <property type="match status" value="1"/>
</dbReference>
<keyword evidence="6" id="KW-1006">Bacterial flagellum protein export</keyword>
<reference evidence="10" key="2">
    <citation type="submission" date="2020-09" db="EMBL/GenBank/DDBJ databases">
        <authorList>
            <person name="Sun Q."/>
            <person name="Zhou Y."/>
        </authorList>
    </citation>
    <scope>NUCLEOTIDE SEQUENCE</scope>
    <source>
        <strain evidence="10">CGMCC 1.12777</strain>
    </source>
</reference>
<keyword evidence="4" id="KW-1005">Bacterial flagellum biogenesis</keyword>
<evidence type="ECO:0000256" key="4">
    <source>
        <dbReference type="ARBA" id="ARBA00022795"/>
    </source>
</evidence>
<evidence type="ECO:0000256" key="3">
    <source>
        <dbReference type="ARBA" id="ARBA00022448"/>
    </source>
</evidence>
<name>A0A8J3EMW4_9BACL</name>
<evidence type="ECO:0000256" key="6">
    <source>
        <dbReference type="ARBA" id="ARBA00023225"/>
    </source>
</evidence>
<dbReference type="Pfam" id="PF02108">
    <property type="entry name" value="FliH"/>
    <property type="match status" value="1"/>
</dbReference>
<evidence type="ECO:0000256" key="2">
    <source>
        <dbReference type="ARBA" id="ARBA00006602"/>
    </source>
</evidence>
<accession>A0A8J3EMW4</accession>
<evidence type="ECO:0000256" key="8">
    <source>
        <dbReference type="SAM" id="Coils"/>
    </source>
</evidence>
<dbReference type="GO" id="GO:0015031">
    <property type="term" value="P:protein transport"/>
    <property type="evidence" value="ECO:0007669"/>
    <property type="project" value="UniProtKB-KW"/>
</dbReference>
<protein>
    <recommendedName>
        <fullName evidence="7">Flagellar assembly protein FliH</fullName>
    </recommendedName>
</protein>
<dbReference type="NCBIfam" id="TIGR03825">
    <property type="entry name" value="FliH_bacil"/>
    <property type="match status" value="1"/>
</dbReference>
<reference evidence="10" key="1">
    <citation type="journal article" date="2014" name="Int. J. Syst. Evol. Microbiol.">
        <title>Complete genome sequence of Corynebacterium casei LMG S-19264T (=DSM 44701T), isolated from a smear-ripened cheese.</title>
        <authorList>
            <consortium name="US DOE Joint Genome Institute (JGI-PGF)"/>
            <person name="Walter F."/>
            <person name="Albersmeier A."/>
            <person name="Kalinowski J."/>
            <person name="Ruckert C."/>
        </authorList>
    </citation>
    <scope>NUCLEOTIDE SEQUENCE</scope>
    <source>
        <strain evidence="10">CGMCC 1.12777</strain>
    </source>
</reference>
<dbReference type="GO" id="GO:0005829">
    <property type="term" value="C:cytosol"/>
    <property type="evidence" value="ECO:0007669"/>
    <property type="project" value="TreeGrafter"/>
</dbReference>
<evidence type="ECO:0000313" key="11">
    <source>
        <dbReference type="Proteomes" id="UP000656813"/>
    </source>
</evidence>
<dbReference type="InterPro" id="IPR022524">
    <property type="entry name" value="FliH_Bacilli"/>
</dbReference>
<keyword evidence="5" id="KW-0653">Protein transport</keyword>
<feature type="domain" description="Flagellar assembly protein FliH/Type III secretion system HrpE" evidence="9">
    <location>
        <begin position="113"/>
        <end position="237"/>
    </location>
</feature>
<keyword evidence="8" id="KW-0175">Coiled coil</keyword>
<evidence type="ECO:0000256" key="1">
    <source>
        <dbReference type="ARBA" id="ARBA00003041"/>
    </source>
</evidence>
<dbReference type="InterPro" id="IPR051472">
    <property type="entry name" value="T3SS_Stator/FliH"/>
</dbReference>
<keyword evidence="10" id="KW-0966">Cell projection</keyword>
<evidence type="ECO:0000256" key="7">
    <source>
        <dbReference type="NCBIfam" id="TIGR03825"/>
    </source>
</evidence>
<keyword evidence="10" id="KW-0969">Cilium</keyword>